<keyword evidence="7" id="KW-1133">Transmembrane helix</keyword>
<reference evidence="9" key="2">
    <citation type="submission" date="2014-07" db="EMBL/GenBank/DDBJ databases">
        <authorList>
            <person name="Hull J."/>
        </authorList>
    </citation>
    <scope>NUCLEOTIDE SEQUENCE</scope>
</reference>
<name>A0A0A9W599_LYGHE</name>
<dbReference type="InterPro" id="IPR016160">
    <property type="entry name" value="Ald_DH_CS_CYS"/>
</dbReference>
<dbReference type="InterPro" id="IPR012394">
    <property type="entry name" value="Aldehyde_DH_NAD(P)"/>
</dbReference>
<accession>A0A0A9W599</accession>
<feature type="domain" description="Aldehyde dehydrogenase" evidence="8">
    <location>
        <begin position="39"/>
        <end position="469"/>
    </location>
</feature>
<evidence type="ECO:0000256" key="1">
    <source>
        <dbReference type="ARBA" id="ARBA00009986"/>
    </source>
</evidence>
<dbReference type="SUPFAM" id="SSF53720">
    <property type="entry name" value="ALDH-like"/>
    <property type="match status" value="1"/>
</dbReference>
<dbReference type="PANTHER" id="PTHR43570">
    <property type="entry name" value="ALDEHYDE DEHYDROGENASE"/>
    <property type="match status" value="1"/>
</dbReference>
<feature type="non-terminal residue" evidence="9">
    <location>
        <position position="1"/>
    </location>
</feature>
<dbReference type="InterPro" id="IPR016163">
    <property type="entry name" value="Ald_DH_C"/>
</dbReference>
<dbReference type="GO" id="GO:0006081">
    <property type="term" value="P:aldehyde metabolic process"/>
    <property type="evidence" value="ECO:0007669"/>
    <property type="project" value="InterPro"/>
</dbReference>
<keyword evidence="2 6" id="KW-0560">Oxidoreductase</keyword>
<evidence type="ECO:0000313" key="9">
    <source>
        <dbReference type="EMBL" id="JAG03592.1"/>
    </source>
</evidence>
<dbReference type="EMBL" id="GBHO01040012">
    <property type="protein sequence ID" value="JAG03592.1"/>
    <property type="molecule type" value="Transcribed_RNA"/>
</dbReference>
<reference evidence="9" key="1">
    <citation type="journal article" date="2014" name="PLoS ONE">
        <title>Transcriptome-Based Identification of ABC Transporters in the Western Tarnished Plant Bug Lygus hesperus.</title>
        <authorList>
            <person name="Hull J.J."/>
            <person name="Chaney K."/>
            <person name="Geib S.M."/>
            <person name="Fabrick J.A."/>
            <person name="Brent C.S."/>
            <person name="Walsh D."/>
            <person name="Lavine L.C."/>
        </authorList>
    </citation>
    <scope>NUCLEOTIDE SEQUENCE</scope>
</reference>
<keyword evidence="7" id="KW-0472">Membrane</keyword>
<protein>
    <submittedName>
        <fullName evidence="9">Aldehyde dehydrogenase family 3 member B1</fullName>
    </submittedName>
</protein>
<keyword evidence="3" id="KW-0520">NAD</keyword>
<dbReference type="AlphaFoldDB" id="A0A0A9W599"/>
<dbReference type="FunFam" id="3.40.309.10:FF:000003">
    <property type="entry name" value="Aldehyde dehydrogenase"/>
    <property type="match status" value="1"/>
</dbReference>
<gene>
    <name evidence="9" type="primary">Aldh3b1</name>
    <name evidence="9" type="ORF">CM83_30111</name>
</gene>
<dbReference type="PROSITE" id="PS00687">
    <property type="entry name" value="ALDEHYDE_DEHYDR_GLU"/>
    <property type="match status" value="1"/>
</dbReference>
<feature type="active site" evidence="4">
    <location>
        <position position="285"/>
    </location>
</feature>
<dbReference type="GO" id="GO:0004029">
    <property type="term" value="F:aldehyde dehydrogenase (NAD+) activity"/>
    <property type="evidence" value="ECO:0007669"/>
    <property type="project" value="TreeGrafter"/>
</dbReference>
<proteinExistence type="inferred from homology"/>
<evidence type="ECO:0000259" key="8">
    <source>
        <dbReference type="Pfam" id="PF00171"/>
    </source>
</evidence>
<dbReference type="Pfam" id="PF00171">
    <property type="entry name" value="Aldedh"/>
    <property type="match status" value="1"/>
</dbReference>
<dbReference type="InterPro" id="IPR016162">
    <property type="entry name" value="Ald_DH_N"/>
</dbReference>
<keyword evidence="7" id="KW-0812">Transmembrane</keyword>
<sequence>DRGRRTCILTLVDLFYLKSRIISDRVYFLIFSVIGTPDPSSMAALTEVVERVRKTYRSGVTLSYDFRLAQLKQLRKLCIERGEELAAALSTDLRKGKFESYVCEIEIIKAETEHAIRNLKTWMRPEKADRTTTSIMDTMKIIPDPWGVALIISSWNYPVHLTLMPLVGAIAGGNCVIIKPSELAPATSKTLDQLIPQYLNEDCYKVVQGGPKETEKLLAEKFDYIFYTGSSRVGQLVYSAASNHLTPVTLEMGGKSPVFLDNTCNIRMATERILWGKLVNAGQTCIAPDYILCTPDVQEDFIKTAKEMITKFYPDGARHSPDLCRIINERHFRRLQELLSDAEVAVGGETDESERYIAPTILVNVKETHKIMQDEIFGPILPVLTVNSVNEALNFITERNPPLTCYVFSTRREVRDAFTNRVSAGSICVNETCSIIIVNSLPFGGVGKSGIGAYHGKHSFDTFTHKKSVLIKDYSYITDSLIRLRYPPYGDWKQKLITLAIGLPLPGIPWRLIIFLLGISTGMIVILIIQKYYGFTL</sequence>
<organism evidence="9">
    <name type="scientific">Lygus hesperus</name>
    <name type="common">Western plant bug</name>
    <dbReference type="NCBI Taxonomy" id="30085"/>
    <lineage>
        <taxon>Eukaryota</taxon>
        <taxon>Metazoa</taxon>
        <taxon>Ecdysozoa</taxon>
        <taxon>Arthropoda</taxon>
        <taxon>Hexapoda</taxon>
        <taxon>Insecta</taxon>
        <taxon>Pterygota</taxon>
        <taxon>Neoptera</taxon>
        <taxon>Paraneoptera</taxon>
        <taxon>Hemiptera</taxon>
        <taxon>Heteroptera</taxon>
        <taxon>Panheteroptera</taxon>
        <taxon>Cimicomorpha</taxon>
        <taxon>Miridae</taxon>
        <taxon>Mirini</taxon>
        <taxon>Lygus</taxon>
    </lineage>
</organism>
<dbReference type="Gene3D" id="3.40.309.10">
    <property type="entry name" value="Aldehyde Dehydrogenase, Chain A, domain 2"/>
    <property type="match status" value="1"/>
</dbReference>
<feature type="transmembrane region" description="Helical" evidence="7">
    <location>
        <begin position="508"/>
        <end position="529"/>
    </location>
</feature>
<comment type="similarity">
    <text evidence="1 6">Belongs to the aldehyde dehydrogenase family.</text>
</comment>
<evidence type="ECO:0000256" key="5">
    <source>
        <dbReference type="PROSITE-ProRule" id="PRU10007"/>
    </source>
</evidence>
<evidence type="ECO:0000256" key="4">
    <source>
        <dbReference type="PIRSR" id="PIRSR036492-1"/>
    </source>
</evidence>
<dbReference type="Gene3D" id="3.40.605.10">
    <property type="entry name" value="Aldehyde Dehydrogenase, Chain A, domain 1"/>
    <property type="match status" value="1"/>
</dbReference>
<dbReference type="PROSITE" id="PS00070">
    <property type="entry name" value="ALDEHYDE_DEHYDR_CYS"/>
    <property type="match status" value="1"/>
</dbReference>
<feature type="active site" evidence="4 5">
    <location>
        <position position="251"/>
    </location>
</feature>
<evidence type="ECO:0000256" key="2">
    <source>
        <dbReference type="ARBA" id="ARBA00023002"/>
    </source>
</evidence>
<dbReference type="FunFam" id="3.40.605.10:FF:000004">
    <property type="entry name" value="Aldehyde dehydrogenase"/>
    <property type="match status" value="1"/>
</dbReference>
<dbReference type="InterPro" id="IPR015590">
    <property type="entry name" value="Aldehyde_DH_dom"/>
</dbReference>
<dbReference type="PANTHER" id="PTHR43570:SF16">
    <property type="entry name" value="ALDEHYDE DEHYDROGENASE TYPE III, ISOFORM Q"/>
    <property type="match status" value="1"/>
</dbReference>
<dbReference type="InterPro" id="IPR029510">
    <property type="entry name" value="Ald_DH_CS_GLU"/>
</dbReference>
<dbReference type="GO" id="GO:0005737">
    <property type="term" value="C:cytoplasm"/>
    <property type="evidence" value="ECO:0007669"/>
    <property type="project" value="TreeGrafter"/>
</dbReference>
<dbReference type="PIRSF" id="PIRSF036492">
    <property type="entry name" value="ALDH"/>
    <property type="match status" value="1"/>
</dbReference>
<evidence type="ECO:0000256" key="6">
    <source>
        <dbReference type="RuleBase" id="RU003345"/>
    </source>
</evidence>
<evidence type="ECO:0000256" key="3">
    <source>
        <dbReference type="ARBA" id="ARBA00023027"/>
    </source>
</evidence>
<dbReference type="InterPro" id="IPR016161">
    <property type="entry name" value="Ald_DH/histidinol_DH"/>
</dbReference>
<evidence type="ECO:0000256" key="7">
    <source>
        <dbReference type="SAM" id="Phobius"/>
    </source>
</evidence>